<sequence length="77" mass="8146">MDAPVEVSQQWYQSQGGLDARRRSPVGAAVARGHGRLRPAHRGDSLPWAQSLAARCPKGRPAIGHPQGAAAGRGDRL</sequence>
<evidence type="ECO:0000256" key="1">
    <source>
        <dbReference type="SAM" id="MobiDB-lite"/>
    </source>
</evidence>
<evidence type="ECO:0000313" key="2">
    <source>
        <dbReference type="EMBL" id="RRT34748.1"/>
    </source>
</evidence>
<feature type="region of interest" description="Disordered" evidence="1">
    <location>
        <begin position="1"/>
        <end position="27"/>
    </location>
</feature>
<proteinExistence type="predicted"/>
<reference evidence="2 3" key="1">
    <citation type="journal article" date="2014" name="Agronomy (Basel)">
        <title>A Draft Genome Sequence for Ensete ventricosum, the Drought-Tolerant Tree Against Hunger.</title>
        <authorList>
            <person name="Harrison J."/>
            <person name="Moore K.A."/>
            <person name="Paszkiewicz K."/>
            <person name="Jones T."/>
            <person name="Grant M."/>
            <person name="Ambacheew D."/>
            <person name="Muzemil S."/>
            <person name="Studholme D.J."/>
        </authorList>
    </citation>
    <scope>NUCLEOTIDE SEQUENCE [LARGE SCALE GENOMIC DNA]</scope>
</reference>
<dbReference type="Proteomes" id="UP000287651">
    <property type="component" value="Unassembled WGS sequence"/>
</dbReference>
<dbReference type="AlphaFoldDB" id="A0A426X5K5"/>
<feature type="region of interest" description="Disordered" evidence="1">
    <location>
        <begin position="57"/>
        <end position="77"/>
    </location>
</feature>
<feature type="compositionally biased region" description="Polar residues" evidence="1">
    <location>
        <begin position="7"/>
        <end position="16"/>
    </location>
</feature>
<gene>
    <name evidence="2" type="ORF">B296_00020171</name>
</gene>
<protein>
    <submittedName>
        <fullName evidence="2">Uncharacterized protein</fullName>
    </submittedName>
</protein>
<name>A0A426X5K5_ENSVE</name>
<comment type="caution">
    <text evidence="2">The sequence shown here is derived from an EMBL/GenBank/DDBJ whole genome shotgun (WGS) entry which is preliminary data.</text>
</comment>
<accession>A0A426X5K5</accession>
<evidence type="ECO:0000313" key="3">
    <source>
        <dbReference type="Proteomes" id="UP000287651"/>
    </source>
</evidence>
<dbReference type="EMBL" id="AMZH03026146">
    <property type="protein sequence ID" value="RRT34748.1"/>
    <property type="molecule type" value="Genomic_DNA"/>
</dbReference>
<organism evidence="2 3">
    <name type="scientific">Ensete ventricosum</name>
    <name type="common">Abyssinian banana</name>
    <name type="synonym">Musa ensete</name>
    <dbReference type="NCBI Taxonomy" id="4639"/>
    <lineage>
        <taxon>Eukaryota</taxon>
        <taxon>Viridiplantae</taxon>
        <taxon>Streptophyta</taxon>
        <taxon>Embryophyta</taxon>
        <taxon>Tracheophyta</taxon>
        <taxon>Spermatophyta</taxon>
        <taxon>Magnoliopsida</taxon>
        <taxon>Liliopsida</taxon>
        <taxon>Zingiberales</taxon>
        <taxon>Musaceae</taxon>
        <taxon>Ensete</taxon>
    </lineage>
</organism>